<dbReference type="EMBL" id="AP023354">
    <property type="protein sequence ID" value="BCJ29220.1"/>
    <property type="molecule type" value="Genomic_DNA"/>
</dbReference>
<proteinExistence type="predicted"/>
<organism evidence="2 3">
    <name type="scientific">Actinocatenispora sera</name>
    <dbReference type="NCBI Taxonomy" id="390989"/>
    <lineage>
        <taxon>Bacteria</taxon>
        <taxon>Bacillati</taxon>
        <taxon>Actinomycetota</taxon>
        <taxon>Actinomycetes</taxon>
        <taxon>Micromonosporales</taxon>
        <taxon>Micromonosporaceae</taxon>
        <taxon>Actinocatenispora</taxon>
    </lineage>
</organism>
<reference evidence="2" key="1">
    <citation type="submission" date="2020-08" db="EMBL/GenBank/DDBJ databases">
        <title>Whole genome shotgun sequence of Actinocatenispora sera NBRC 101916.</title>
        <authorList>
            <person name="Komaki H."/>
            <person name="Tamura T."/>
        </authorList>
    </citation>
    <scope>NUCLEOTIDE SEQUENCE</scope>
    <source>
        <strain evidence="2">NBRC 101916</strain>
    </source>
</reference>
<feature type="compositionally biased region" description="Basic and acidic residues" evidence="1">
    <location>
        <begin position="1"/>
        <end position="27"/>
    </location>
</feature>
<evidence type="ECO:0000313" key="2">
    <source>
        <dbReference type="EMBL" id="BCJ29220.1"/>
    </source>
</evidence>
<sequence>MVVGDCERGTDAAGRDQRGQAGDRHDATGTGLAEQYLDEVVSDRTQRAGRLAACCLPEAHLCPFVSAEPAGVAVGVAAQRLPRPRSAASMVRIRGVLRWGQPAAPELYRYDGCLTRPARR</sequence>
<dbReference type="Proteomes" id="UP000680750">
    <property type="component" value="Chromosome"/>
</dbReference>
<feature type="region of interest" description="Disordered" evidence="1">
    <location>
        <begin position="1"/>
        <end position="30"/>
    </location>
</feature>
<evidence type="ECO:0000313" key="3">
    <source>
        <dbReference type="Proteomes" id="UP000680750"/>
    </source>
</evidence>
<dbReference type="KEGG" id="aser:Asera_33280"/>
<gene>
    <name evidence="2" type="ORF">Asera_33280</name>
</gene>
<dbReference type="AlphaFoldDB" id="A0A810L119"/>
<accession>A0A810L119</accession>
<evidence type="ECO:0000256" key="1">
    <source>
        <dbReference type="SAM" id="MobiDB-lite"/>
    </source>
</evidence>
<name>A0A810L119_9ACTN</name>
<protein>
    <submittedName>
        <fullName evidence="2">Uncharacterized protein</fullName>
    </submittedName>
</protein>
<keyword evidence="3" id="KW-1185">Reference proteome</keyword>